<proteinExistence type="inferred from homology"/>
<dbReference type="CDD" id="cd01011">
    <property type="entry name" value="nicotinamidase"/>
    <property type="match status" value="1"/>
</dbReference>
<dbReference type="InterPro" id="IPR052347">
    <property type="entry name" value="Isochorismatase_Nicotinamidase"/>
</dbReference>
<comment type="caution">
    <text evidence="9">The sequence shown here is derived from an EMBL/GenBank/DDBJ whole genome shotgun (WGS) entry which is preliminary data.</text>
</comment>
<dbReference type="InterPro" id="IPR000868">
    <property type="entry name" value="Isochorismatase-like_dom"/>
</dbReference>
<dbReference type="PANTHER" id="PTHR11080:SF2">
    <property type="entry name" value="LD05707P"/>
    <property type="match status" value="1"/>
</dbReference>
<dbReference type="Gene3D" id="3.40.50.850">
    <property type="entry name" value="Isochorismatase-like"/>
    <property type="match status" value="1"/>
</dbReference>
<evidence type="ECO:0000256" key="3">
    <source>
        <dbReference type="ARBA" id="ARBA00022723"/>
    </source>
</evidence>
<comment type="similarity">
    <text evidence="1">Belongs to the isochorismatase family.</text>
</comment>
<evidence type="ECO:0000256" key="4">
    <source>
        <dbReference type="ARBA" id="ARBA00022801"/>
    </source>
</evidence>
<organism evidence="9 10">
    <name type="scientific">Streptomyces ureilyticus</name>
    <dbReference type="NCBI Taxonomy" id="1775131"/>
    <lineage>
        <taxon>Bacteria</taxon>
        <taxon>Bacillati</taxon>
        <taxon>Actinomycetota</taxon>
        <taxon>Actinomycetes</taxon>
        <taxon>Kitasatosporales</taxon>
        <taxon>Streptomycetaceae</taxon>
        <taxon>Streptomyces</taxon>
    </lineage>
</organism>
<evidence type="ECO:0000256" key="2">
    <source>
        <dbReference type="ARBA" id="ARBA00022642"/>
    </source>
</evidence>
<dbReference type="Pfam" id="PF00857">
    <property type="entry name" value="Isochorismatase"/>
    <property type="match status" value="1"/>
</dbReference>
<dbReference type="EMBL" id="JAAKZX010000066">
    <property type="protein sequence ID" value="NGO44606.1"/>
    <property type="molecule type" value="Genomic_DNA"/>
</dbReference>
<keyword evidence="10" id="KW-1185">Reference proteome</keyword>
<dbReference type="RefSeq" id="WP_165341188.1">
    <property type="nucleotide sequence ID" value="NZ_JAAKZX010000066.1"/>
</dbReference>
<evidence type="ECO:0000313" key="10">
    <source>
        <dbReference type="Proteomes" id="UP001518140"/>
    </source>
</evidence>
<comment type="pathway">
    <text evidence="5">Cofactor biosynthesis; nicotinate biosynthesis; nicotinate from nicotinamide: step 1/1.</text>
</comment>
<evidence type="ECO:0000256" key="6">
    <source>
        <dbReference type="ARBA" id="ARBA00039017"/>
    </source>
</evidence>
<protein>
    <recommendedName>
        <fullName evidence="6">nicotinamidase</fullName>
        <ecNumber evidence="6">3.5.1.19</ecNumber>
    </recommendedName>
    <alternativeName>
        <fullName evidence="7">Nicotinamide deamidase</fullName>
    </alternativeName>
</protein>
<keyword evidence="2" id="KW-0662">Pyridine nucleotide biosynthesis</keyword>
<dbReference type="SUPFAM" id="SSF52499">
    <property type="entry name" value="Isochorismatase-like hydrolases"/>
    <property type="match status" value="1"/>
</dbReference>
<accession>A0ABX0DRT6</accession>
<evidence type="ECO:0000256" key="7">
    <source>
        <dbReference type="ARBA" id="ARBA00043224"/>
    </source>
</evidence>
<gene>
    <name evidence="9" type="ORF">G6048_21395</name>
</gene>
<evidence type="ECO:0000256" key="5">
    <source>
        <dbReference type="ARBA" id="ARBA00037900"/>
    </source>
</evidence>
<keyword evidence="4" id="KW-0378">Hydrolase</keyword>
<dbReference type="PANTHER" id="PTHR11080">
    <property type="entry name" value="PYRAZINAMIDASE/NICOTINAMIDASE"/>
    <property type="match status" value="1"/>
</dbReference>
<dbReference type="InterPro" id="IPR036380">
    <property type="entry name" value="Isochorismatase-like_sf"/>
</dbReference>
<feature type="domain" description="Isochorismatase-like" evidence="8">
    <location>
        <begin position="4"/>
        <end position="189"/>
    </location>
</feature>
<evidence type="ECO:0000259" key="8">
    <source>
        <dbReference type="Pfam" id="PF00857"/>
    </source>
</evidence>
<evidence type="ECO:0000313" key="9">
    <source>
        <dbReference type="EMBL" id="NGO44606.1"/>
    </source>
</evidence>
<keyword evidence="3" id="KW-0479">Metal-binding</keyword>
<dbReference type="EC" id="3.5.1.19" evidence="6"/>
<dbReference type="Proteomes" id="UP001518140">
    <property type="component" value="Unassembled WGS sequence"/>
</dbReference>
<sequence>MRRALIVIDVQNDFCEGGSLAVPGGSDVAAAITELIGQAPAGYRHVVATRDHHIAPGDHFSENPDYEHSWPRHCVAGTEGVGFHPNFAPAVASGAIDAVFDKGAYAAAYSGFEGADENGVTLADWLRARQITEVDVVGIATDHCVRATAVDAAREGFRANVLLDLTAGVAEETTERALEELREAGVELTGKPIV</sequence>
<reference evidence="9 10" key="1">
    <citation type="submission" date="2020-02" db="EMBL/GenBank/DDBJ databases">
        <title>Whole-genome analyses of novel actinobacteria.</title>
        <authorList>
            <person name="Sahin N."/>
            <person name="Tokatli A."/>
        </authorList>
    </citation>
    <scope>NUCLEOTIDE SEQUENCE [LARGE SCALE GENOMIC DNA]</scope>
    <source>
        <strain evidence="9 10">YC419</strain>
    </source>
</reference>
<evidence type="ECO:0000256" key="1">
    <source>
        <dbReference type="ARBA" id="ARBA00006336"/>
    </source>
</evidence>
<name>A0ABX0DRT6_9ACTN</name>